<dbReference type="GO" id="GO:0004252">
    <property type="term" value="F:serine-type endopeptidase activity"/>
    <property type="evidence" value="ECO:0007669"/>
    <property type="project" value="InterPro"/>
</dbReference>
<dbReference type="GO" id="GO:0005615">
    <property type="term" value="C:extracellular space"/>
    <property type="evidence" value="ECO:0007669"/>
    <property type="project" value="TreeGrafter"/>
</dbReference>
<protein>
    <submittedName>
        <fullName evidence="5">Serine protease snake</fullName>
    </submittedName>
</protein>
<name>A0A067QN80_ZOONE</name>
<dbReference type="InterPro" id="IPR050127">
    <property type="entry name" value="Serine_Proteases_S1"/>
</dbReference>
<keyword evidence="3" id="KW-0720">Serine protease</keyword>
<proteinExistence type="predicted"/>
<reference evidence="5 6" key="1">
    <citation type="journal article" date="2014" name="Nat. Commun.">
        <title>Molecular traces of alternative social organization in a termite genome.</title>
        <authorList>
            <person name="Terrapon N."/>
            <person name="Li C."/>
            <person name="Robertson H.M."/>
            <person name="Ji L."/>
            <person name="Meng X."/>
            <person name="Booth W."/>
            <person name="Chen Z."/>
            <person name="Childers C.P."/>
            <person name="Glastad K.M."/>
            <person name="Gokhale K."/>
            <person name="Gowin J."/>
            <person name="Gronenberg W."/>
            <person name="Hermansen R.A."/>
            <person name="Hu H."/>
            <person name="Hunt B.G."/>
            <person name="Huylmans A.K."/>
            <person name="Khalil S.M."/>
            <person name="Mitchell R.D."/>
            <person name="Munoz-Torres M.C."/>
            <person name="Mustard J.A."/>
            <person name="Pan H."/>
            <person name="Reese J.T."/>
            <person name="Scharf M.E."/>
            <person name="Sun F."/>
            <person name="Vogel H."/>
            <person name="Xiao J."/>
            <person name="Yang W."/>
            <person name="Yang Z."/>
            <person name="Yang Z."/>
            <person name="Zhou J."/>
            <person name="Zhu J."/>
            <person name="Brent C.S."/>
            <person name="Elsik C.G."/>
            <person name="Goodisman M.A."/>
            <person name="Liberles D.A."/>
            <person name="Roe R.M."/>
            <person name="Vargo E.L."/>
            <person name="Vilcinskas A."/>
            <person name="Wang J."/>
            <person name="Bornberg-Bauer E."/>
            <person name="Korb J."/>
            <person name="Zhang G."/>
            <person name="Liebig J."/>
        </authorList>
    </citation>
    <scope>NUCLEOTIDE SEQUENCE [LARGE SCALE GENOMIC DNA]</scope>
    <source>
        <tissue evidence="5">Whole organism</tissue>
    </source>
</reference>
<dbReference type="PANTHER" id="PTHR24264">
    <property type="entry name" value="TRYPSIN-RELATED"/>
    <property type="match status" value="1"/>
</dbReference>
<dbReference type="InterPro" id="IPR043504">
    <property type="entry name" value="Peptidase_S1_PA_chymotrypsin"/>
</dbReference>
<dbReference type="OMA" id="RREPCKE"/>
<feature type="domain" description="Peptidase S1" evidence="4">
    <location>
        <begin position="1"/>
        <end position="115"/>
    </location>
</feature>
<evidence type="ECO:0000259" key="4">
    <source>
        <dbReference type="PROSITE" id="PS50240"/>
    </source>
</evidence>
<gene>
    <name evidence="5" type="ORF">L798_00261</name>
</gene>
<dbReference type="Gene3D" id="2.40.10.10">
    <property type="entry name" value="Trypsin-like serine proteases"/>
    <property type="match status" value="2"/>
</dbReference>
<dbReference type="Pfam" id="PF00089">
    <property type="entry name" value="Trypsin"/>
    <property type="match status" value="1"/>
</dbReference>
<dbReference type="PANTHER" id="PTHR24264:SF54">
    <property type="entry name" value="PEPTIDASE S1 DOMAIN-CONTAINING PROTEIN"/>
    <property type="match status" value="1"/>
</dbReference>
<dbReference type="STRING" id="136037.A0A067QN80"/>
<keyword evidence="1 5" id="KW-0645">Protease</keyword>
<sequence length="120" mass="13369">MVAHPQFNPGAYAYDIMLLKLNMRLTFNEVVRPICLPRWVLGNSASIQLPEQEATALGWGILTYHSPQRSCYLQEVKLSIIPRSQCLMKSRYTPDQLPSTLFCAGVPQGGKDSCQVSAVL</sequence>
<dbReference type="InterPro" id="IPR001254">
    <property type="entry name" value="Trypsin_dom"/>
</dbReference>
<organism evidence="5 6">
    <name type="scientific">Zootermopsis nevadensis</name>
    <name type="common">Dampwood termite</name>
    <dbReference type="NCBI Taxonomy" id="136037"/>
    <lineage>
        <taxon>Eukaryota</taxon>
        <taxon>Metazoa</taxon>
        <taxon>Ecdysozoa</taxon>
        <taxon>Arthropoda</taxon>
        <taxon>Hexapoda</taxon>
        <taxon>Insecta</taxon>
        <taxon>Pterygota</taxon>
        <taxon>Neoptera</taxon>
        <taxon>Polyneoptera</taxon>
        <taxon>Dictyoptera</taxon>
        <taxon>Blattodea</taxon>
        <taxon>Blattoidea</taxon>
        <taxon>Termitoidae</taxon>
        <taxon>Termopsidae</taxon>
        <taxon>Zootermopsis</taxon>
    </lineage>
</organism>
<dbReference type="InterPro" id="IPR009003">
    <property type="entry name" value="Peptidase_S1_PA"/>
</dbReference>
<evidence type="ECO:0000313" key="6">
    <source>
        <dbReference type="Proteomes" id="UP000027135"/>
    </source>
</evidence>
<dbReference type="SMART" id="SM00020">
    <property type="entry name" value="Tryp_SPc"/>
    <property type="match status" value="1"/>
</dbReference>
<keyword evidence="6" id="KW-1185">Reference proteome</keyword>
<evidence type="ECO:0000256" key="2">
    <source>
        <dbReference type="ARBA" id="ARBA00022801"/>
    </source>
</evidence>
<dbReference type="Proteomes" id="UP000027135">
    <property type="component" value="Unassembled WGS sequence"/>
</dbReference>
<dbReference type="AlphaFoldDB" id="A0A067QN80"/>
<keyword evidence="2" id="KW-0378">Hydrolase</keyword>
<dbReference type="SUPFAM" id="SSF50494">
    <property type="entry name" value="Trypsin-like serine proteases"/>
    <property type="match status" value="1"/>
</dbReference>
<evidence type="ECO:0000256" key="1">
    <source>
        <dbReference type="ARBA" id="ARBA00022670"/>
    </source>
</evidence>
<evidence type="ECO:0000313" key="5">
    <source>
        <dbReference type="EMBL" id="KDR09769.1"/>
    </source>
</evidence>
<dbReference type="GO" id="GO:0006508">
    <property type="term" value="P:proteolysis"/>
    <property type="evidence" value="ECO:0007669"/>
    <property type="project" value="UniProtKB-KW"/>
</dbReference>
<dbReference type="EMBL" id="KK853216">
    <property type="protein sequence ID" value="KDR09769.1"/>
    <property type="molecule type" value="Genomic_DNA"/>
</dbReference>
<dbReference type="PROSITE" id="PS50240">
    <property type="entry name" value="TRYPSIN_DOM"/>
    <property type="match status" value="1"/>
</dbReference>
<evidence type="ECO:0000256" key="3">
    <source>
        <dbReference type="ARBA" id="ARBA00022825"/>
    </source>
</evidence>
<accession>A0A067QN80</accession>
<dbReference type="eggNOG" id="KOG3627">
    <property type="taxonomic scope" value="Eukaryota"/>
</dbReference>
<dbReference type="InParanoid" id="A0A067QN80"/>